<organism evidence="1 2">
    <name type="scientific">Algoriphagus boritolerans DSM 17298 = JCM 18970</name>
    <dbReference type="NCBI Taxonomy" id="1120964"/>
    <lineage>
        <taxon>Bacteria</taxon>
        <taxon>Pseudomonadati</taxon>
        <taxon>Bacteroidota</taxon>
        <taxon>Cytophagia</taxon>
        <taxon>Cytophagales</taxon>
        <taxon>Cyclobacteriaceae</taxon>
        <taxon>Algoriphagus</taxon>
    </lineage>
</organism>
<reference evidence="2" key="1">
    <citation type="submission" date="2016-10" db="EMBL/GenBank/DDBJ databases">
        <authorList>
            <person name="Varghese N."/>
            <person name="Submissions S."/>
        </authorList>
    </citation>
    <scope>NUCLEOTIDE SEQUENCE [LARGE SCALE GENOMIC DNA]</scope>
    <source>
        <strain evidence="2">DSM 17298</strain>
    </source>
</reference>
<proteinExistence type="predicted"/>
<accession>A0A1H5UBT8</accession>
<dbReference type="EMBL" id="FNVR01000004">
    <property type="protein sequence ID" value="SEF72474.1"/>
    <property type="molecule type" value="Genomic_DNA"/>
</dbReference>
<dbReference type="AlphaFoldDB" id="A0A1H5UBT8"/>
<keyword evidence="2" id="KW-1185">Reference proteome</keyword>
<sequence>MSIMKVVQNALSLLDKADDGIVLMNMYNEVVHPADAAFKGQVVYPYNAKSFIGESFRQNGIDLADKDLRFMLMKLLLSFEQMEANKVRKGKVKELLKENAFHDFGKLM</sequence>
<gene>
    <name evidence="1" type="ORF">SAMN03080598_01170</name>
</gene>
<protein>
    <submittedName>
        <fullName evidence="1">Uncharacterized protein</fullName>
    </submittedName>
</protein>
<evidence type="ECO:0000313" key="1">
    <source>
        <dbReference type="EMBL" id="SEF72474.1"/>
    </source>
</evidence>
<name>A0A1H5UBT8_9BACT</name>
<evidence type="ECO:0000313" key="2">
    <source>
        <dbReference type="Proteomes" id="UP000236736"/>
    </source>
</evidence>
<dbReference type="Proteomes" id="UP000236736">
    <property type="component" value="Unassembled WGS sequence"/>
</dbReference>